<dbReference type="InterPro" id="IPR043128">
    <property type="entry name" value="Rev_trsase/Diguanyl_cyclase"/>
</dbReference>
<dbReference type="GO" id="GO:1902201">
    <property type="term" value="P:negative regulation of bacterial-type flagellum-dependent cell motility"/>
    <property type="evidence" value="ECO:0007669"/>
    <property type="project" value="TreeGrafter"/>
</dbReference>
<accession>A0A1X7FY14</accession>
<feature type="transmembrane region" description="Helical" evidence="3">
    <location>
        <begin position="278"/>
        <end position="298"/>
    </location>
</feature>
<feature type="transmembrane region" description="Helical" evidence="3">
    <location>
        <begin position="127"/>
        <end position="149"/>
    </location>
</feature>
<dbReference type="EMBL" id="FXAF01000008">
    <property type="protein sequence ID" value="SMF60727.1"/>
    <property type="molecule type" value="Genomic_DNA"/>
</dbReference>
<gene>
    <name evidence="5" type="ORF">SAMN02982989_1110</name>
</gene>
<dbReference type="AlphaFoldDB" id="A0A1X7FY14"/>
<evidence type="ECO:0000313" key="5">
    <source>
        <dbReference type="EMBL" id="SMF60727.1"/>
    </source>
</evidence>
<feature type="transmembrane region" description="Helical" evidence="3">
    <location>
        <begin position="69"/>
        <end position="88"/>
    </location>
</feature>
<keyword evidence="6" id="KW-1185">Reference proteome</keyword>
<keyword evidence="3" id="KW-0472">Membrane</keyword>
<name>A0A1X7FY14_9HYPH</name>
<feature type="transmembrane region" description="Helical" evidence="3">
    <location>
        <begin position="250"/>
        <end position="272"/>
    </location>
</feature>
<dbReference type="PROSITE" id="PS50887">
    <property type="entry name" value="GGDEF"/>
    <property type="match status" value="1"/>
</dbReference>
<dbReference type="SMART" id="SM00267">
    <property type="entry name" value="GGDEF"/>
    <property type="match status" value="1"/>
</dbReference>
<feature type="transmembrane region" description="Helical" evidence="3">
    <location>
        <begin position="161"/>
        <end position="182"/>
    </location>
</feature>
<feature type="transmembrane region" description="Helical" evidence="3">
    <location>
        <begin position="20"/>
        <end position="39"/>
    </location>
</feature>
<reference evidence="6" key="1">
    <citation type="submission" date="2017-04" db="EMBL/GenBank/DDBJ databases">
        <authorList>
            <person name="Varghese N."/>
            <person name="Submissions S."/>
        </authorList>
    </citation>
    <scope>NUCLEOTIDE SEQUENCE [LARGE SCALE GENOMIC DNA]</scope>
    <source>
        <strain evidence="6">B4P</strain>
    </source>
</reference>
<dbReference type="CDD" id="cd01949">
    <property type="entry name" value="GGDEF"/>
    <property type="match status" value="1"/>
</dbReference>
<evidence type="ECO:0000313" key="6">
    <source>
        <dbReference type="Proteomes" id="UP000192903"/>
    </source>
</evidence>
<dbReference type="Pfam" id="PF00990">
    <property type="entry name" value="GGDEF"/>
    <property type="match status" value="1"/>
</dbReference>
<organism evidence="5 6">
    <name type="scientific">Xaviernesmea oryzae</name>
    <dbReference type="NCBI Taxonomy" id="464029"/>
    <lineage>
        <taxon>Bacteria</taxon>
        <taxon>Pseudomonadati</taxon>
        <taxon>Pseudomonadota</taxon>
        <taxon>Alphaproteobacteria</taxon>
        <taxon>Hyphomicrobiales</taxon>
        <taxon>Rhizobiaceae</taxon>
        <taxon>Rhizobium/Agrobacterium group</taxon>
        <taxon>Xaviernesmea</taxon>
    </lineage>
</organism>
<comment type="catalytic activity">
    <reaction evidence="2">
        <text>2 GTP = 3',3'-c-di-GMP + 2 diphosphate</text>
        <dbReference type="Rhea" id="RHEA:24898"/>
        <dbReference type="ChEBI" id="CHEBI:33019"/>
        <dbReference type="ChEBI" id="CHEBI:37565"/>
        <dbReference type="ChEBI" id="CHEBI:58805"/>
        <dbReference type="EC" id="2.7.7.65"/>
    </reaction>
</comment>
<dbReference type="EC" id="2.7.7.65" evidence="1"/>
<protein>
    <recommendedName>
        <fullName evidence="1">diguanylate cyclase</fullName>
        <ecNumber evidence="1">2.7.7.65</ecNumber>
    </recommendedName>
</protein>
<dbReference type="SUPFAM" id="SSF55073">
    <property type="entry name" value="Nucleotide cyclase"/>
    <property type="match status" value="1"/>
</dbReference>
<proteinExistence type="predicted"/>
<dbReference type="NCBIfam" id="TIGR00254">
    <property type="entry name" value="GGDEF"/>
    <property type="match status" value="1"/>
</dbReference>
<dbReference type="FunFam" id="3.30.70.270:FF:000001">
    <property type="entry name" value="Diguanylate cyclase domain protein"/>
    <property type="match status" value="1"/>
</dbReference>
<dbReference type="InterPro" id="IPR000160">
    <property type="entry name" value="GGDEF_dom"/>
</dbReference>
<dbReference type="PROSITE" id="PS51257">
    <property type="entry name" value="PROKAR_LIPOPROTEIN"/>
    <property type="match status" value="1"/>
</dbReference>
<evidence type="ECO:0000256" key="1">
    <source>
        <dbReference type="ARBA" id="ARBA00012528"/>
    </source>
</evidence>
<dbReference type="Proteomes" id="UP000192903">
    <property type="component" value="Unassembled WGS sequence"/>
</dbReference>
<dbReference type="OrthoDB" id="9812260at2"/>
<keyword evidence="3" id="KW-0812">Transmembrane</keyword>
<dbReference type="PANTHER" id="PTHR45138:SF9">
    <property type="entry name" value="DIGUANYLATE CYCLASE DGCM-RELATED"/>
    <property type="match status" value="1"/>
</dbReference>
<evidence type="ECO:0000256" key="2">
    <source>
        <dbReference type="ARBA" id="ARBA00034247"/>
    </source>
</evidence>
<dbReference type="GO" id="GO:0005886">
    <property type="term" value="C:plasma membrane"/>
    <property type="evidence" value="ECO:0007669"/>
    <property type="project" value="TreeGrafter"/>
</dbReference>
<sequence>MNGSLRSPTSEGADRRNAALSESLVLAAVIFAACLFGIYTRPLGFLANVWPANAIMLGLLLRRPAMASLPGWLAAGAAYMAADLLTGSTLVKALLLNGANMVGIGAAYAICVRLPKSKLRMEHPASLLDIALASAVGAAAAGIVGGFANPILFGGGVVSGWTFWFATEFVNYVTILPVILSAPRRGTVLPKWEEVQPQISSRLALPVLAVLFSGLAAMVIGGPGAIAFPVPALLWCGLVYPVFPTALLTLLFGLWSLAIISTTYLPGAQGLYDETALISVRLAASLIAIGPIMLAVVMQNRKELLSRLHHLATHDQLTGAANRHAFLENARKLVAGNTPVAVLMIDLDHFKAVNDTYGHAAGDEVLSAFAQRVRACLRPGDAFGRVGGEEFAAVIPKCPKPDAFQITTRIREAVSGTPISLSDGRLIKLTASIGFSLSPETEPLGIERLLASADAALYRAKAHGRDRVEIWELAVPTG</sequence>
<dbReference type="InterPro" id="IPR050469">
    <property type="entry name" value="Diguanylate_Cyclase"/>
</dbReference>
<dbReference type="STRING" id="464029.SAMN02982989_1110"/>
<feature type="transmembrane region" description="Helical" evidence="3">
    <location>
        <begin position="94"/>
        <end position="115"/>
    </location>
</feature>
<feature type="transmembrane region" description="Helical" evidence="3">
    <location>
        <begin position="203"/>
        <end position="220"/>
    </location>
</feature>
<dbReference type="PANTHER" id="PTHR45138">
    <property type="entry name" value="REGULATORY COMPONENTS OF SENSORY TRANSDUCTION SYSTEM"/>
    <property type="match status" value="1"/>
</dbReference>
<dbReference type="InterPro" id="IPR029787">
    <property type="entry name" value="Nucleotide_cyclase"/>
</dbReference>
<evidence type="ECO:0000256" key="3">
    <source>
        <dbReference type="SAM" id="Phobius"/>
    </source>
</evidence>
<dbReference type="Gene3D" id="3.30.70.270">
    <property type="match status" value="1"/>
</dbReference>
<dbReference type="GO" id="GO:0052621">
    <property type="term" value="F:diguanylate cyclase activity"/>
    <property type="evidence" value="ECO:0007669"/>
    <property type="project" value="UniProtKB-EC"/>
</dbReference>
<keyword evidence="3" id="KW-1133">Transmembrane helix</keyword>
<feature type="domain" description="GGDEF" evidence="4">
    <location>
        <begin position="338"/>
        <end position="473"/>
    </location>
</feature>
<dbReference type="GO" id="GO:0043709">
    <property type="term" value="P:cell adhesion involved in single-species biofilm formation"/>
    <property type="evidence" value="ECO:0007669"/>
    <property type="project" value="TreeGrafter"/>
</dbReference>
<evidence type="ECO:0000259" key="4">
    <source>
        <dbReference type="PROSITE" id="PS50887"/>
    </source>
</evidence>